<dbReference type="InterPro" id="IPR003661">
    <property type="entry name" value="HisK_dim/P_dom"/>
</dbReference>
<dbReference type="InterPro" id="IPR036890">
    <property type="entry name" value="HATPase_C_sf"/>
</dbReference>
<dbReference type="Pfam" id="PF02518">
    <property type="entry name" value="HATPase_c"/>
    <property type="match status" value="1"/>
</dbReference>
<comment type="cofactor">
    <cofactor evidence="2">
        <name>Mn(2+)</name>
        <dbReference type="ChEBI" id="CHEBI:29035"/>
    </cofactor>
</comment>
<dbReference type="SUPFAM" id="SSF55874">
    <property type="entry name" value="ATPase domain of HSP90 chaperone/DNA topoisomerase II/histidine kinase"/>
    <property type="match status" value="1"/>
</dbReference>
<comment type="cofactor">
    <cofactor evidence="3">
        <name>Mg(2+)</name>
        <dbReference type="ChEBI" id="CHEBI:18420"/>
    </cofactor>
</comment>
<evidence type="ECO:0000256" key="9">
    <source>
        <dbReference type="ARBA" id="ARBA00022692"/>
    </source>
</evidence>
<evidence type="ECO:0000256" key="12">
    <source>
        <dbReference type="ARBA" id="ARBA00022801"/>
    </source>
</evidence>
<evidence type="ECO:0000313" key="27">
    <source>
        <dbReference type="Proteomes" id="UP001500839"/>
    </source>
</evidence>
<dbReference type="SUPFAM" id="SSF158472">
    <property type="entry name" value="HAMP domain-like"/>
    <property type="match status" value="1"/>
</dbReference>
<dbReference type="CDD" id="cd00075">
    <property type="entry name" value="HATPase"/>
    <property type="match status" value="1"/>
</dbReference>
<keyword evidence="8" id="KW-0808">Transferase</keyword>
<keyword evidence="9 23" id="KW-0812">Transmembrane</keyword>
<keyword evidence="14" id="KW-0460">Magnesium</keyword>
<dbReference type="PANTHER" id="PTHR44936:SF9">
    <property type="entry name" value="SENSOR PROTEIN CREC"/>
    <property type="match status" value="1"/>
</dbReference>
<evidence type="ECO:0000256" key="11">
    <source>
        <dbReference type="ARBA" id="ARBA00022777"/>
    </source>
</evidence>
<sequence length="474" mass="50175">MTQHLRPDPRAWLAHLRRVSLRGRVTALATTVAVVLVAAMAVSTYFVVRSALYTSVDTQLRARAATFVDSSALALDPSFVLTLARAFTSDISVALIYPDGSVYAPGPRIPIGGPEVAVASGHDQSSLRTAGGQRILAERSQSGVTLVLSQRLAPTQRVLDRLALVLGIVGGIGVVVAAAAGTAVGRTGLRPVSRLTAAAERVARTDDLTPIPVSGNDELARLTMSFNAMLRALADSRERQSRLVADAGHELKTPLTSLRTNAELLIAAGRPGAPALPPGETEAIRDDVLAQIEELSTLVADLVDLAREDSPETVRQRIDLREVLDGALDRVQRRRSDVQFEVWAASWFVYGDAGGFGRAVLNILDNAAKWSPPGEKVHVALRQVGPHLAELTVADAGPGIPEPDRQLVFERFYRSDTARSMPGSGLGLAIVRQVVVKHGGVITADVSDRGGALIRIALPGEPGSAPGARTHVDG</sequence>
<organism evidence="26 27">
    <name type="scientific">Tomitella cavernea</name>
    <dbReference type="NCBI Taxonomy" id="1387982"/>
    <lineage>
        <taxon>Bacteria</taxon>
        <taxon>Bacillati</taxon>
        <taxon>Actinomycetota</taxon>
        <taxon>Actinomycetes</taxon>
        <taxon>Mycobacteriales</taxon>
        <taxon>Tomitella</taxon>
    </lineage>
</organism>
<dbReference type="InterPro" id="IPR036097">
    <property type="entry name" value="HisK_dim/P_sf"/>
</dbReference>
<dbReference type="InterPro" id="IPR003660">
    <property type="entry name" value="HAMP_dom"/>
</dbReference>
<dbReference type="SMART" id="SM00304">
    <property type="entry name" value="HAMP"/>
    <property type="match status" value="1"/>
</dbReference>
<evidence type="ECO:0000256" key="4">
    <source>
        <dbReference type="ARBA" id="ARBA00004651"/>
    </source>
</evidence>
<evidence type="ECO:0000256" key="6">
    <source>
        <dbReference type="ARBA" id="ARBA00022475"/>
    </source>
</evidence>
<keyword evidence="18" id="KW-0346">Stress response</keyword>
<keyword evidence="23" id="KW-0472">Membrane</keyword>
<keyword evidence="11 26" id="KW-0418">Kinase</keyword>
<evidence type="ECO:0000256" key="13">
    <source>
        <dbReference type="ARBA" id="ARBA00022840"/>
    </source>
</evidence>
<keyword evidence="15" id="KW-0904">Protein phosphatase</keyword>
<comment type="caution">
    <text evidence="26">The sequence shown here is derived from an EMBL/GenBank/DDBJ whole genome shotgun (WGS) entry which is preliminary data.</text>
</comment>
<evidence type="ECO:0000256" key="20">
    <source>
        <dbReference type="ARBA" id="ARBA00023211"/>
    </source>
</evidence>
<gene>
    <name evidence="26" type="ORF">GCM10023353_14170</name>
</gene>
<keyword evidence="20" id="KW-0464">Manganese</keyword>
<keyword evidence="13" id="KW-0067">ATP-binding</keyword>
<evidence type="ECO:0000256" key="7">
    <source>
        <dbReference type="ARBA" id="ARBA00022553"/>
    </source>
</evidence>
<keyword evidence="17" id="KW-0902">Two-component regulatory system</keyword>
<dbReference type="Proteomes" id="UP001500839">
    <property type="component" value="Unassembled WGS sequence"/>
</dbReference>
<evidence type="ECO:0000256" key="1">
    <source>
        <dbReference type="ARBA" id="ARBA00000085"/>
    </source>
</evidence>
<keyword evidence="10" id="KW-0547">Nucleotide-binding</keyword>
<evidence type="ECO:0000256" key="16">
    <source>
        <dbReference type="ARBA" id="ARBA00022989"/>
    </source>
</evidence>
<accession>A0ABP9CKH9</accession>
<keyword evidence="6" id="KW-1003">Cell membrane</keyword>
<dbReference type="PROSITE" id="PS50109">
    <property type="entry name" value="HIS_KIN"/>
    <property type="match status" value="1"/>
</dbReference>
<dbReference type="RefSeq" id="WP_307810876.1">
    <property type="nucleotide sequence ID" value="NZ_BAABKQ010000001.1"/>
</dbReference>
<keyword evidence="27" id="KW-1185">Reference proteome</keyword>
<evidence type="ECO:0000313" key="26">
    <source>
        <dbReference type="EMBL" id="GAA4810919.1"/>
    </source>
</evidence>
<evidence type="ECO:0000256" key="18">
    <source>
        <dbReference type="ARBA" id="ARBA00023016"/>
    </source>
</evidence>
<dbReference type="SMART" id="SM00388">
    <property type="entry name" value="HisKA"/>
    <property type="match status" value="1"/>
</dbReference>
<keyword evidence="7" id="KW-0597">Phosphoprotein</keyword>
<dbReference type="Gene3D" id="3.30.565.10">
    <property type="entry name" value="Histidine kinase-like ATPase, C-terminal domain"/>
    <property type="match status" value="1"/>
</dbReference>
<dbReference type="PANTHER" id="PTHR44936">
    <property type="entry name" value="SENSOR PROTEIN CREC"/>
    <property type="match status" value="1"/>
</dbReference>
<dbReference type="CDD" id="cd06225">
    <property type="entry name" value="HAMP"/>
    <property type="match status" value="1"/>
</dbReference>
<dbReference type="Gene3D" id="6.10.340.10">
    <property type="match status" value="1"/>
</dbReference>
<evidence type="ECO:0000256" key="19">
    <source>
        <dbReference type="ARBA" id="ARBA00023026"/>
    </source>
</evidence>
<dbReference type="CDD" id="cd00082">
    <property type="entry name" value="HisKA"/>
    <property type="match status" value="1"/>
</dbReference>
<evidence type="ECO:0000256" key="2">
    <source>
        <dbReference type="ARBA" id="ARBA00001936"/>
    </source>
</evidence>
<dbReference type="PRINTS" id="PR00344">
    <property type="entry name" value="BCTRLSENSOR"/>
</dbReference>
<evidence type="ECO:0000256" key="21">
    <source>
        <dbReference type="ARBA" id="ARBA00040454"/>
    </source>
</evidence>
<dbReference type="Pfam" id="PF00672">
    <property type="entry name" value="HAMP"/>
    <property type="match status" value="1"/>
</dbReference>
<dbReference type="EC" id="2.7.13.3" evidence="5"/>
<dbReference type="InterPro" id="IPR004358">
    <property type="entry name" value="Sig_transdc_His_kin-like_C"/>
</dbReference>
<dbReference type="SUPFAM" id="SSF47384">
    <property type="entry name" value="Homodimeric domain of signal transducing histidine kinase"/>
    <property type="match status" value="1"/>
</dbReference>
<evidence type="ECO:0000256" key="5">
    <source>
        <dbReference type="ARBA" id="ARBA00012438"/>
    </source>
</evidence>
<dbReference type="GO" id="GO:0016301">
    <property type="term" value="F:kinase activity"/>
    <property type="evidence" value="ECO:0007669"/>
    <property type="project" value="UniProtKB-KW"/>
</dbReference>
<keyword evidence="16 23" id="KW-1133">Transmembrane helix</keyword>
<proteinExistence type="predicted"/>
<evidence type="ECO:0000256" key="14">
    <source>
        <dbReference type="ARBA" id="ARBA00022842"/>
    </source>
</evidence>
<evidence type="ECO:0000256" key="15">
    <source>
        <dbReference type="ARBA" id="ARBA00022912"/>
    </source>
</evidence>
<evidence type="ECO:0000259" key="24">
    <source>
        <dbReference type="PROSITE" id="PS50109"/>
    </source>
</evidence>
<feature type="transmembrane region" description="Helical" evidence="23">
    <location>
        <begin position="162"/>
        <end position="184"/>
    </location>
</feature>
<feature type="domain" description="HAMP" evidence="25">
    <location>
        <begin position="186"/>
        <end position="238"/>
    </location>
</feature>
<keyword evidence="12" id="KW-0378">Hydrolase</keyword>
<comment type="catalytic activity">
    <reaction evidence="1">
        <text>ATP + protein L-histidine = ADP + protein N-phospho-L-histidine.</text>
        <dbReference type="EC" id="2.7.13.3"/>
    </reaction>
</comment>
<evidence type="ECO:0000256" key="10">
    <source>
        <dbReference type="ARBA" id="ARBA00022741"/>
    </source>
</evidence>
<dbReference type="SMART" id="SM00387">
    <property type="entry name" value="HATPase_c"/>
    <property type="match status" value="1"/>
</dbReference>
<protein>
    <recommendedName>
        <fullName evidence="21">Signal transduction histidine-protein kinase/phosphatase MprB</fullName>
        <ecNumber evidence="5">2.7.13.3</ecNumber>
    </recommendedName>
    <alternativeName>
        <fullName evidence="22">Mycobacterial persistence regulator B</fullName>
    </alternativeName>
</protein>
<evidence type="ECO:0000259" key="25">
    <source>
        <dbReference type="PROSITE" id="PS50885"/>
    </source>
</evidence>
<feature type="transmembrane region" description="Helical" evidence="23">
    <location>
        <begin position="25"/>
        <end position="48"/>
    </location>
</feature>
<dbReference type="PROSITE" id="PS50885">
    <property type="entry name" value="HAMP"/>
    <property type="match status" value="1"/>
</dbReference>
<evidence type="ECO:0000256" key="8">
    <source>
        <dbReference type="ARBA" id="ARBA00022679"/>
    </source>
</evidence>
<dbReference type="Pfam" id="PF00512">
    <property type="entry name" value="HisKA"/>
    <property type="match status" value="1"/>
</dbReference>
<dbReference type="InterPro" id="IPR003594">
    <property type="entry name" value="HATPase_dom"/>
</dbReference>
<name>A0ABP9CKH9_9ACTN</name>
<evidence type="ECO:0000256" key="22">
    <source>
        <dbReference type="ARBA" id="ARBA00041776"/>
    </source>
</evidence>
<evidence type="ECO:0000256" key="3">
    <source>
        <dbReference type="ARBA" id="ARBA00001946"/>
    </source>
</evidence>
<reference evidence="27" key="1">
    <citation type="journal article" date="2019" name="Int. J. Syst. Evol. Microbiol.">
        <title>The Global Catalogue of Microorganisms (GCM) 10K type strain sequencing project: providing services to taxonomists for standard genome sequencing and annotation.</title>
        <authorList>
            <consortium name="The Broad Institute Genomics Platform"/>
            <consortium name="The Broad Institute Genome Sequencing Center for Infectious Disease"/>
            <person name="Wu L."/>
            <person name="Ma J."/>
        </authorList>
    </citation>
    <scope>NUCLEOTIDE SEQUENCE [LARGE SCALE GENOMIC DNA]</scope>
    <source>
        <strain evidence="27">JCM 18542</strain>
    </source>
</reference>
<keyword evidence="19" id="KW-0843">Virulence</keyword>
<evidence type="ECO:0000256" key="23">
    <source>
        <dbReference type="SAM" id="Phobius"/>
    </source>
</evidence>
<comment type="subcellular location">
    <subcellularLocation>
        <location evidence="4">Cell membrane</location>
        <topology evidence="4">Multi-pass membrane protein</topology>
    </subcellularLocation>
</comment>
<feature type="domain" description="Histidine kinase" evidence="24">
    <location>
        <begin position="246"/>
        <end position="462"/>
    </location>
</feature>
<dbReference type="InterPro" id="IPR050980">
    <property type="entry name" value="2C_sensor_his_kinase"/>
</dbReference>
<dbReference type="Gene3D" id="1.10.287.130">
    <property type="match status" value="1"/>
</dbReference>
<evidence type="ECO:0000256" key="17">
    <source>
        <dbReference type="ARBA" id="ARBA00023012"/>
    </source>
</evidence>
<dbReference type="EMBL" id="BAABKQ010000001">
    <property type="protein sequence ID" value="GAA4810919.1"/>
    <property type="molecule type" value="Genomic_DNA"/>
</dbReference>
<dbReference type="InterPro" id="IPR005467">
    <property type="entry name" value="His_kinase_dom"/>
</dbReference>